<dbReference type="AlphaFoldDB" id="A0A365QLW7"/>
<dbReference type="Proteomes" id="UP000252458">
    <property type="component" value="Unassembled WGS sequence"/>
</dbReference>
<gene>
    <name evidence="1" type="ORF">DPV79_31075</name>
</gene>
<proteinExistence type="predicted"/>
<name>A0A365QLW7_9BURK</name>
<dbReference type="EMBL" id="QMFZ01000034">
    <property type="protein sequence ID" value="RBB34634.1"/>
    <property type="molecule type" value="Genomic_DNA"/>
</dbReference>
<evidence type="ECO:0000313" key="2">
    <source>
        <dbReference type="Proteomes" id="UP000252458"/>
    </source>
</evidence>
<sequence>MTEKGNLYAVAVETFDLVLVSVIDSPGPQIFRAKVERIYSSGKSITPDRLGEVIEFCGGPPTWGNVPLQAGECALMFVRVQAGMLHEYPWRGHMVLEDMDGESYARLHIPELWLRDDLPGAVKAATRPHPTMRNASIVRLGVLEHYLMDLIGKSAR</sequence>
<accession>A0A365QLW7</accession>
<dbReference type="RefSeq" id="WP_113047261.1">
    <property type="nucleotide sequence ID" value="NZ_QMFZ01000034.1"/>
</dbReference>
<evidence type="ECO:0000313" key="1">
    <source>
        <dbReference type="EMBL" id="RBB34634.1"/>
    </source>
</evidence>
<protein>
    <submittedName>
        <fullName evidence="1">Uncharacterized protein</fullName>
    </submittedName>
</protein>
<comment type="caution">
    <text evidence="1">The sequence shown here is derived from an EMBL/GenBank/DDBJ whole genome shotgun (WGS) entry which is preliminary data.</text>
</comment>
<reference evidence="1 2" key="1">
    <citation type="submission" date="2018-06" db="EMBL/GenBank/DDBJ databases">
        <title>Draft genome sequence of Burkholderia reimsis strain BE51 isolated from a French agricultural soil.</title>
        <authorList>
            <person name="Esmaeel Q."/>
        </authorList>
    </citation>
    <scope>NUCLEOTIDE SEQUENCE [LARGE SCALE GENOMIC DNA]</scope>
    <source>
        <strain evidence="1 2">BE51</strain>
    </source>
</reference>
<keyword evidence="2" id="KW-1185">Reference proteome</keyword>
<organism evidence="1 2">
    <name type="scientific">Burkholderia reimsis</name>
    <dbReference type="NCBI Taxonomy" id="2234132"/>
    <lineage>
        <taxon>Bacteria</taxon>
        <taxon>Pseudomonadati</taxon>
        <taxon>Pseudomonadota</taxon>
        <taxon>Betaproteobacteria</taxon>
        <taxon>Burkholderiales</taxon>
        <taxon>Burkholderiaceae</taxon>
        <taxon>Burkholderia</taxon>
    </lineage>
</organism>